<gene>
    <name evidence="3" type="ORF">M076_1821</name>
</gene>
<reference evidence="3 4" key="1">
    <citation type="submission" date="2014-02" db="EMBL/GenBank/DDBJ databases">
        <authorList>
            <person name="Sears C."/>
            <person name="Carroll K."/>
            <person name="Sack B.R."/>
            <person name="Qadri F."/>
            <person name="Myers L.L."/>
            <person name="Chung G.-T."/>
            <person name="Escheverria P."/>
            <person name="Fraser C.M."/>
            <person name="Sadzewicz L."/>
            <person name="Shefchek K.A."/>
            <person name="Tallon L."/>
            <person name="Das S.P."/>
            <person name="Daugherty S."/>
            <person name="Mongodin E.F."/>
        </authorList>
    </citation>
    <scope>NUCLEOTIDE SEQUENCE [LARGE SCALE GENOMIC DNA]</scope>
    <source>
        <strain evidence="3 4">2-F-2 #4</strain>
    </source>
</reference>
<dbReference type="PATRIC" id="fig|1339280.3.peg.1752"/>
<dbReference type="Gene3D" id="3.40.50.2000">
    <property type="entry name" value="Glycogen Phosphorylase B"/>
    <property type="match status" value="1"/>
</dbReference>
<accession>A0A016ADC6</accession>
<keyword evidence="1 3" id="KW-0808">Transferase</keyword>
<feature type="domain" description="Glycosyl transferase family 1" evidence="2">
    <location>
        <begin position="237"/>
        <end position="349"/>
    </location>
</feature>
<dbReference type="GO" id="GO:0009103">
    <property type="term" value="P:lipopolysaccharide biosynthetic process"/>
    <property type="evidence" value="ECO:0007669"/>
    <property type="project" value="TreeGrafter"/>
</dbReference>
<sequence>MGNVIVNATASRASGALSILKQFLENIPIYNQDIYYIFVAQSVVFESTQHIQFIPIDTCSWMKRIYWDEIGLKRWLAKHHIKASLIISFQNTGVNCASQIPQLIYYHNVIPLLNISWSIWRKDEWLFLIYKYVYPFFVRHSLTENTYIVVQLPSTKEAFMRKFKFPKERLYIVRPDIKNVELIKSSEVRFCDDCFHFIYPATPFLYKNHLDIVYALSALGSIDPSLLKRIKIHFTLNTGELLYLDTEIAKMGLEKNFIFEGTIPFLQLMSYYKSVTALLFPSYLESFGLPLLEAAKVGLPIVVIDLPYAKDVVGTYDGATFVKMHDSVAWAKAIQALCYSKKRYPPFIQQKEKGWPFFFKIIENIKLVDNVIV</sequence>
<dbReference type="AlphaFoldDB" id="A0A016ADC6"/>
<dbReference type="InterPro" id="IPR001296">
    <property type="entry name" value="Glyco_trans_1"/>
</dbReference>
<protein>
    <submittedName>
        <fullName evidence="3">Glycosyl transferases group 1 family protein</fullName>
    </submittedName>
</protein>
<organism evidence="3 4">
    <name type="scientific">Bacteroides fragilis str. 2-F-2 #4</name>
    <dbReference type="NCBI Taxonomy" id="1339280"/>
    <lineage>
        <taxon>Bacteria</taxon>
        <taxon>Pseudomonadati</taxon>
        <taxon>Bacteroidota</taxon>
        <taxon>Bacteroidia</taxon>
        <taxon>Bacteroidales</taxon>
        <taxon>Bacteroidaceae</taxon>
        <taxon>Bacteroides</taxon>
    </lineage>
</organism>
<dbReference type="RefSeq" id="WP_032570326.1">
    <property type="nucleotide sequence ID" value="NZ_JGDM01000044.1"/>
</dbReference>
<dbReference type="PANTHER" id="PTHR46401">
    <property type="entry name" value="GLYCOSYLTRANSFERASE WBBK-RELATED"/>
    <property type="match status" value="1"/>
</dbReference>
<dbReference type="EMBL" id="JGDM01000044">
    <property type="protein sequence ID" value="EXZ44974.1"/>
    <property type="molecule type" value="Genomic_DNA"/>
</dbReference>
<comment type="caution">
    <text evidence="3">The sequence shown here is derived from an EMBL/GenBank/DDBJ whole genome shotgun (WGS) entry which is preliminary data.</text>
</comment>
<dbReference type="Pfam" id="PF00534">
    <property type="entry name" value="Glycos_transf_1"/>
    <property type="match status" value="1"/>
</dbReference>
<evidence type="ECO:0000259" key="2">
    <source>
        <dbReference type="Pfam" id="PF00534"/>
    </source>
</evidence>
<dbReference type="GO" id="GO:0016757">
    <property type="term" value="F:glycosyltransferase activity"/>
    <property type="evidence" value="ECO:0007669"/>
    <property type="project" value="InterPro"/>
</dbReference>
<evidence type="ECO:0000256" key="1">
    <source>
        <dbReference type="ARBA" id="ARBA00022679"/>
    </source>
</evidence>
<evidence type="ECO:0000313" key="4">
    <source>
        <dbReference type="Proteomes" id="UP000022272"/>
    </source>
</evidence>
<dbReference type="SUPFAM" id="SSF53756">
    <property type="entry name" value="UDP-Glycosyltransferase/glycogen phosphorylase"/>
    <property type="match status" value="1"/>
</dbReference>
<name>A0A016ADC6_BACFG</name>
<proteinExistence type="predicted"/>
<evidence type="ECO:0000313" key="3">
    <source>
        <dbReference type="EMBL" id="EXZ44974.1"/>
    </source>
</evidence>
<dbReference type="PANTHER" id="PTHR46401:SF2">
    <property type="entry name" value="GLYCOSYLTRANSFERASE WBBK-RELATED"/>
    <property type="match status" value="1"/>
</dbReference>
<dbReference type="Proteomes" id="UP000022272">
    <property type="component" value="Unassembled WGS sequence"/>
</dbReference>